<accession>A0A5B0NCH7</accession>
<feature type="region of interest" description="Disordered" evidence="1">
    <location>
        <begin position="92"/>
        <end position="114"/>
    </location>
</feature>
<evidence type="ECO:0000313" key="3">
    <source>
        <dbReference type="Proteomes" id="UP000325313"/>
    </source>
</evidence>
<evidence type="ECO:0000313" key="2">
    <source>
        <dbReference type="EMBL" id="KAA1086204.1"/>
    </source>
</evidence>
<dbReference type="Proteomes" id="UP000325313">
    <property type="component" value="Unassembled WGS sequence"/>
</dbReference>
<feature type="region of interest" description="Disordered" evidence="1">
    <location>
        <begin position="1"/>
        <end position="80"/>
    </location>
</feature>
<feature type="compositionally biased region" description="Basic and acidic residues" evidence="1">
    <location>
        <begin position="13"/>
        <end position="26"/>
    </location>
</feature>
<gene>
    <name evidence="2" type="ORF">PGTUg99_002707</name>
</gene>
<dbReference type="AlphaFoldDB" id="A0A5B0NCH7"/>
<name>A0A5B0NCH7_PUCGR</name>
<evidence type="ECO:0000256" key="1">
    <source>
        <dbReference type="SAM" id="MobiDB-lite"/>
    </source>
</evidence>
<dbReference type="EMBL" id="VDEP01000412">
    <property type="protein sequence ID" value="KAA1086204.1"/>
    <property type="molecule type" value="Genomic_DNA"/>
</dbReference>
<sequence>MVDVNTTRATSKKIKDSASSKNRSEESSIAEALVPKNSAITDSDFQANLGTGIGKAPSGSSGIQIDVAPELRPDGTGKDRAPVAFLKSTIRAKTGVNPASQVEEEEEEEDNSPG</sequence>
<comment type="caution">
    <text evidence="2">The sequence shown here is derived from an EMBL/GenBank/DDBJ whole genome shotgun (WGS) entry which is preliminary data.</text>
</comment>
<feature type="compositionally biased region" description="Basic and acidic residues" evidence="1">
    <location>
        <begin position="69"/>
        <end position="80"/>
    </location>
</feature>
<proteinExistence type="predicted"/>
<protein>
    <submittedName>
        <fullName evidence="2">Uncharacterized protein</fullName>
    </submittedName>
</protein>
<organism evidence="2 3">
    <name type="scientific">Puccinia graminis f. sp. tritici</name>
    <dbReference type="NCBI Taxonomy" id="56615"/>
    <lineage>
        <taxon>Eukaryota</taxon>
        <taxon>Fungi</taxon>
        <taxon>Dikarya</taxon>
        <taxon>Basidiomycota</taxon>
        <taxon>Pucciniomycotina</taxon>
        <taxon>Pucciniomycetes</taxon>
        <taxon>Pucciniales</taxon>
        <taxon>Pucciniaceae</taxon>
        <taxon>Puccinia</taxon>
    </lineage>
</organism>
<reference evidence="2 3" key="1">
    <citation type="submission" date="2019-05" db="EMBL/GenBank/DDBJ databases">
        <title>Emergence of the Ug99 lineage of the wheat stem rust pathogen through somatic hybridization.</title>
        <authorList>
            <person name="Li F."/>
            <person name="Upadhyaya N.M."/>
            <person name="Sperschneider J."/>
            <person name="Matny O."/>
            <person name="Nguyen-Phuc H."/>
            <person name="Mago R."/>
            <person name="Raley C."/>
            <person name="Miller M.E."/>
            <person name="Silverstein K.A.T."/>
            <person name="Henningsen E."/>
            <person name="Hirsch C.D."/>
            <person name="Visser B."/>
            <person name="Pretorius Z.A."/>
            <person name="Steffenson B.J."/>
            <person name="Schwessinger B."/>
            <person name="Dodds P.N."/>
            <person name="Figueroa M."/>
        </authorList>
    </citation>
    <scope>NUCLEOTIDE SEQUENCE [LARGE SCALE GENOMIC DNA]</scope>
    <source>
        <strain evidence="2 3">Ug99</strain>
    </source>
</reference>
<feature type="compositionally biased region" description="Acidic residues" evidence="1">
    <location>
        <begin position="102"/>
        <end position="114"/>
    </location>
</feature>
<feature type="compositionally biased region" description="Polar residues" evidence="1">
    <location>
        <begin position="38"/>
        <end position="49"/>
    </location>
</feature>